<dbReference type="RefSeq" id="WP_216840546.1">
    <property type="nucleotide sequence ID" value="NZ_JAFNJS010000034.1"/>
</dbReference>
<keyword evidence="2" id="KW-1185">Reference proteome</keyword>
<name>A0ABV7C7B8_9PROT</name>
<proteinExistence type="predicted"/>
<dbReference type="EMBL" id="JBHRSB010000034">
    <property type="protein sequence ID" value="MFC3004110.1"/>
    <property type="molecule type" value="Genomic_DNA"/>
</dbReference>
<comment type="caution">
    <text evidence="1">The sequence shown here is derived from an EMBL/GenBank/DDBJ whole genome shotgun (WGS) entry which is preliminary data.</text>
</comment>
<evidence type="ECO:0000313" key="1">
    <source>
        <dbReference type="EMBL" id="MFC3004110.1"/>
    </source>
</evidence>
<dbReference type="Proteomes" id="UP001595420">
    <property type="component" value="Unassembled WGS sequence"/>
</dbReference>
<gene>
    <name evidence="1" type="ORF">ACFOD3_29785</name>
</gene>
<accession>A0ABV7C7B8</accession>
<evidence type="ECO:0008006" key="3">
    <source>
        <dbReference type="Google" id="ProtNLM"/>
    </source>
</evidence>
<sequence>MTYAENRVLSGRSQSREFLEVSTNVAAEDARRRVDGAQVMCSATALSLLGSPEEIGRAVEAHRNLIRDSERGRALLLRGRGMLDTTHGPVLATTTLQADSRRPTVTWVWTPAERIADAPNGDPIEIIIVDEPRPYVLRVGEQHPGLIGLR</sequence>
<reference evidence="2" key="1">
    <citation type="journal article" date="2019" name="Int. J. Syst. Evol. Microbiol.">
        <title>The Global Catalogue of Microorganisms (GCM) 10K type strain sequencing project: providing services to taxonomists for standard genome sequencing and annotation.</title>
        <authorList>
            <consortium name="The Broad Institute Genomics Platform"/>
            <consortium name="The Broad Institute Genome Sequencing Center for Infectious Disease"/>
            <person name="Wu L."/>
            <person name="Ma J."/>
        </authorList>
    </citation>
    <scope>NUCLEOTIDE SEQUENCE [LARGE SCALE GENOMIC DNA]</scope>
    <source>
        <strain evidence="2">CGMCC 1.16855</strain>
    </source>
</reference>
<evidence type="ECO:0000313" key="2">
    <source>
        <dbReference type="Proteomes" id="UP001595420"/>
    </source>
</evidence>
<organism evidence="1 2">
    <name type="scientific">Falsiroseomonas tokyonensis</name>
    <dbReference type="NCBI Taxonomy" id="430521"/>
    <lineage>
        <taxon>Bacteria</taxon>
        <taxon>Pseudomonadati</taxon>
        <taxon>Pseudomonadota</taxon>
        <taxon>Alphaproteobacteria</taxon>
        <taxon>Acetobacterales</taxon>
        <taxon>Roseomonadaceae</taxon>
        <taxon>Falsiroseomonas</taxon>
    </lineage>
</organism>
<protein>
    <recommendedName>
        <fullName evidence="3">PAS domain-containing protein</fullName>
    </recommendedName>
</protein>